<sequence length="274" mass="28303">MRRAIALSALGLGSTSPNPPVGCVILDLNGNVVGEGYHLRKGRPHAEANALAAAGPRGQGGTAVVTLEPCCHHGRTPPCHQALLDAGIARVVVALIDPTSREDGGVAKLRAEGVDVEVGVLADEARIVLGPWLHALHTRRPHVTWGRLAAGSPELAALRVGVDAVLRGHGRVEEGRPGAHAPDVFQLRDVDMATGPHAVVESLYGQGVRSVLLDADDVVAGAWLAAGLVDRLVAHTADQAPSSPGKACPLPEGFALVSTTRVTSGALVEARKTR</sequence>
<dbReference type="PANTHER" id="PTHR11079">
    <property type="entry name" value="CYTOSINE DEAMINASE FAMILY MEMBER"/>
    <property type="match status" value="1"/>
</dbReference>
<dbReference type="PROSITE" id="PS51747">
    <property type="entry name" value="CYT_DCMP_DEAMINASES_2"/>
    <property type="match status" value="1"/>
</dbReference>
<dbReference type="CDD" id="cd01284">
    <property type="entry name" value="Riboflavin_deaminase-reductase"/>
    <property type="match status" value="1"/>
</dbReference>
<evidence type="ECO:0000313" key="7">
    <source>
        <dbReference type="Proteomes" id="UP001500683"/>
    </source>
</evidence>
<evidence type="ECO:0000259" key="5">
    <source>
        <dbReference type="PROSITE" id="PS51747"/>
    </source>
</evidence>
<reference evidence="7" key="1">
    <citation type="journal article" date="2019" name="Int. J. Syst. Evol. Microbiol.">
        <title>The Global Catalogue of Microorganisms (GCM) 10K type strain sequencing project: providing services to taxonomists for standard genome sequencing and annotation.</title>
        <authorList>
            <consortium name="The Broad Institute Genomics Platform"/>
            <consortium name="The Broad Institute Genome Sequencing Center for Infectious Disease"/>
            <person name="Wu L."/>
            <person name="Ma J."/>
        </authorList>
    </citation>
    <scope>NUCLEOTIDE SEQUENCE [LARGE SCALE GENOMIC DNA]</scope>
    <source>
        <strain evidence="7">JCM 16702</strain>
    </source>
</reference>
<dbReference type="InterPro" id="IPR002125">
    <property type="entry name" value="CMP_dCMP_dom"/>
</dbReference>
<dbReference type="InterPro" id="IPR016193">
    <property type="entry name" value="Cytidine_deaminase-like"/>
</dbReference>
<dbReference type="EC" id="3.5.4.26" evidence="2"/>
<organism evidence="6 7">
    <name type="scientific">Actinomadura miaoliensis</name>
    <dbReference type="NCBI Taxonomy" id="430685"/>
    <lineage>
        <taxon>Bacteria</taxon>
        <taxon>Bacillati</taxon>
        <taxon>Actinomycetota</taxon>
        <taxon>Actinomycetes</taxon>
        <taxon>Streptosporangiales</taxon>
        <taxon>Thermomonosporaceae</taxon>
        <taxon>Actinomadura</taxon>
    </lineage>
</organism>
<dbReference type="Pfam" id="PF00383">
    <property type="entry name" value="dCMP_cyt_deam_1"/>
    <property type="match status" value="1"/>
</dbReference>
<dbReference type="InterPro" id="IPR004794">
    <property type="entry name" value="Eubact_RibD"/>
</dbReference>
<protein>
    <recommendedName>
        <fullName evidence="2">diaminohydroxyphosphoribosylaminopyrimidine deaminase</fullName>
        <ecNumber evidence="2">3.5.4.26</ecNumber>
    </recommendedName>
</protein>
<evidence type="ECO:0000256" key="3">
    <source>
        <dbReference type="ARBA" id="ARBA00022723"/>
    </source>
</evidence>
<dbReference type="SUPFAM" id="SSF53597">
    <property type="entry name" value="Dihydrofolate reductase-like"/>
    <property type="match status" value="1"/>
</dbReference>
<evidence type="ECO:0000256" key="1">
    <source>
        <dbReference type="ARBA" id="ARBA00004882"/>
    </source>
</evidence>
<dbReference type="PROSITE" id="PS00903">
    <property type="entry name" value="CYT_DCMP_DEAMINASES_1"/>
    <property type="match status" value="1"/>
</dbReference>
<keyword evidence="7" id="KW-1185">Reference proteome</keyword>
<dbReference type="Proteomes" id="UP001500683">
    <property type="component" value="Unassembled WGS sequence"/>
</dbReference>
<dbReference type="InterPro" id="IPR016192">
    <property type="entry name" value="APOBEC/CMP_deaminase_Zn-bd"/>
</dbReference>
<keyword evidence="4" id="KW-0862">Zinc</keyword>
<gene>
    <name evidence="6" type="primary">ribD</name>
    <name evidence="6" type="ORF">GCM10022214_12870</name>
</gene>
<dbReference type="EMBL" id="BAAAZG010000002">
    <property type="protein sequence ID" value="GAA4061329.1"/>
    <property type="molecule type" value="Genomic_DNA"/>
</dbReference>
<evidence type="ECO:0000256" key="4">
    <source>
        <dbReference type="ARBA" id="ARBA00022833"/>
    </source>
</evidence>
<evidence type="ECO:0000313" key="6">
    <source>
        <dbReference type="EMBL" id="GAA4061329.1"/>
    </source>
</evidence>
<comment type="caution">
    <text evidence="6">The sequence shown here is derived from an EMBL/GenBank/DDBJ whole genome shotgun (WGS) entry which is preliminary data.</text>
</comment>
<dbReference type="SUPFAM" id="SSF53927">
    <property type="entry name" value="Cytidine deaminase-like"/>
    <property type="match status" value="1"/>
</dbReference>
<feature type="domain" description="CMP/dCMP-type deaminase" evidence="5">
    <location>
        <begin position="1"/>
        <end position="117"/>
    </location>
</feature>
<name>A0ABP7V7M2_9ACTN</name>
<dbReference type="Gene3D" id="3.40.140.10">
    <property type="entry name" value="Cytidine Deaminase, domain 2"/>
    <property type="match status" value="1"/>
</dbReference>
<keyword evidence="3" id="KW-0479">Metal-binding</keyword>
<comment type="pathway">
    <text evidence="1">Cofactor biosynthesis; riboflavin biosynthesis; 5-amino-6-(D-ribitylamino)uracil from GTP: step 2/4.</text>
</comment>
<dbReference type="InterPro" id="IPR024072">
    <property type="entry name" value="DHFR-like_dom_sf"/>
</dbReference>
<dbReference type="NCBIfam" id="TIGR00326">
    <property type="entry name" value="eubact_ribD"/>
    <property type="match status" value="1"/>
</dbReference>
<accession>A0ABP7V7M2</accession>
<evidence type="ECO:0000256" key="2">
    <source>
        <dbReference type="ARBA" id="ARBA00012766"/>
    </source>
</evidence>
<proteinExistence type="predicted"/>
<dbReference type="PANTHER" id="PTHR11079:SF162">
    <property type="entry name" value="RIBOFLAVIN BIOSYNTHESIS PROTEIN PYRD, CHLOROPLASTIC"/>
    <property type="match status" value="1"/>
</dbReference>